<dbReference type="Pfam" id="PF13517">
    <property type="entry name" value="FG-GAP_3"/>
    <property type="match status" value="1"/>
</dbReference>
<dbReference type="Gene3D" id="2.130.10.130">
    <property type="entry name" value="Integrin alpha, N-terminal"/>
    <property type="match status" value="1"/>
</dbReference>
<dbReference type="OrthoDB" id="5906076at2"/>
<evidence type="ECO:0000313" key="2">
    <source>
        <dbReference type="EMBL" id="QJR80767.1"/>
    </source>
</evidence>
<dbReference type="SUPFAM" id="SSF69318">
    <property type="entry name" value="Integrin alpha N-terminal domain"/>
    <property type="match status" value="1"/>
</dbReference>
<gene>
    <name evidence="2" type="ORF">CA267_008245</name>
</gene>
<dbReference type="AlphaFoldDB" id="A0A6M4MCJ4"/>
<dbReference type="InterPro" id="IPR013517">
    <property type="entry name" value="FG-GAP"/>
</dbReference>
<name>A0A6M4MCJ4_9ALTE</name>
<reference evidence="2 3" key="2">
    <citation type="submission" date="2020-04" db="EMBL/GenBank/DDBJ databases">
        <title>Complete genome sequence of Alteromonas pelagimontana 5.12T.</title>
        <authorList>
            <person name="Sinha R.K."/>
            <person name="Krishnan K.P."/>
            <person name="Kurian J.P."/>
        </authorList>
    </citation>
    <scope>NUCLEOTIDE SEQUENCE [LARGE SCALE GENOMIC DNA]</scope>
    <source>
        <strain evidence="2 3">5.12</strain>
    </source>
</reference>
<keyword evidence="1" id="KW-0732">Signal</keyword>
<dbReference type="Proteomes" id="UP000219285">
    <property type="component" value="Chromosome"/>
</dbReference>
<protein>
    <submittedName>
        <fullName evidence="2">VCBS repeat-containing protein</fullName>
    </submittedName>
</protein>
<keyword evidence="3" id="KW-1185">Reference proteome</keyword>
<evidence type="ECO:0000313" key="3">
    <source>
        <dbReference type="Proteomes" id="UP000219285"/>
    </source>
</evidence>
<organism evidence="2 3">
    <name type="scientific">Alteromonas pelagimontana</name>
    <dbReference type="NCBI Taxonomy" id="1858656"/>
    <lineage>
        <taxon>Bacteria</taxon>
        <taxon>Pseudomonadati</taxon>
        <taxon>Pseudomonadota</taxon>
        <taxon>Gammaproteobacteria</taxon>
        <taxon>Alteromonadales</taxon>
        <taxon>Alteromonadaceae</taxon>
        <taxon>Alteromonas/Salinimonas group</taxon>
        <taxon>Alteromonas</taxon>
    </lineage>
</organism>
<dbReference type="InterPro" id="IPR028994">
    <property type="entry name" value="Integrin_alpha_N"/>
</dbReference>
<accession>A0A6M4MCJ4</accession>
<reference evidence="3" key="1">
    <citation type="submission" date="2014-12" db="EMBL/GenBank/DDBJ databases">
        <title>Complete genome sequence of a multi-drug resistant Klebsiella pneumoniae.</title>
        <authorList>
            <person name="Hua X."/>
            <person name="Chen Q."/>
            <person name="Li X."/>
            <person name="Feng Y."/>
            <person name="Ruan Z."/>
            <person name="Yu Y."/>
        </authorList>
    </citation>
    <scope>NUCLEOTIDE SEQUENCE [LARGE SCALE GENOMIC DNA]</scope>
    <source>
        <strain evidence="3">5.12</strain>
    </source>
</reference>
<dbReference type="EMBL" id="CP052766">
    <property type="protein sequence ID" value="QJR80767.1"/>
    <property type="molecule type" value="Genomic_DNA"/>
</dbReference>
<dbReference type="RefSeq" id="WP_075607933.1">
    <property type="nucleotide sequence ID" value="NZ_CP052766.1"/>
</dbReference>
<dbReference type="KEGG" id="apel:CA267_008245"/>
<evidence type="ECO:0000256" key="1">
    <source>
        <dbReference type="ARBA" id="ARBA00022729"/>
    </source>
</evidence>
<proteinExistence type="predicted"/>
<sequence length="438" mass="46875">MYVFSAVDKSQLSSLPVSDTCDTRAFNLYNDSTVEVLVSDCQWGNVTAYTLNASNQLEAIWQVDLQDHGSTSLAVGDIDNDGANEVLWGSGVSSSGADVLVTADFTADSATLKASTTGAQLDSFSASGWSEIAPGDERGVFLVPSTESGYSGMAVATLTQEGQLTTSNELSSGWRYSNYSATTDFNNDGAGDIFLPAADSNTEGFGVFQLSDMSVHWAMASNGSSDVGQIKAMDVNGDGYDDAIVADGKTLKVFDIQNQLQLASYSFASTISGFDAVIIDGTLNVVVTQYELLQLLKMGASSFSAHGFVEDLYCNNVRFFGKDEDKSLVCWGADSYFQTLSLVDNEFGAIKHIATDFRVNDIEVDPTDPNRFLIASHASDGWGTAFSNIHSVTSDGYVIWSSPSLIGSANDASLRVREQADGKLEILFGSGYGMYWIH</sequence>